<evidence type="ECO:0000313" key="2">
    <source>
        <dbReference type="Proteomes" id="UP000050398"/>
    </source>
</evidence>
<dbReference type="AlphaFoldDB" id="A0A0P6WC09"/>
<dbReference type="InterPro" id="IPR007801">
    <property type="entry name" value="MbnB/TglH/ChrH"/>
</dbReference>
<dbReference type="EMBL" id="LIXZ01000047">
    <property type="protein sequence ID" value="KPL57591.1"/>
    <property type="molecule type" value="Genomic_DNA"/>
</dbReference>
<sequence>MKKLPELGVGLLIHYSEKYKNYLEHVSNDVDFYELLLIHFSENPNAIKRVKKELKKPLLLHSAAASLATDGPLNEKLVNSMKERIDNADAPWYSEHLCFTGVSGVQAGTLVLPILTEESLNIICDKISILNKKIQRPLLIENVVNMYNDVGDFTHTEFINEVLKRTDSKLLLSVENMSMSKRFYPEFDHYKFIDELETSKIAQIHCPLGNLEEQKITPDSTYGSLEKKQQLHFDVLDYLAKEKKVKPNALVWELETETNSIAEPKDFIKYLEWSKDLFFNKEVIKL</sequence>
<dbReference type="Pfam" id="PF05114">
    <property type="entry name" value="MbnB_TglH_ChrH"/>
    <property type="match status" value="1"/>
</dbReference>
<dbReference type="PATRIC" id="fig|218284.4.peg.3449"/>
<dbReference type="PANTHER" id="PTHR42194">
    <property type="entry name" value="UPF0276 PROTEIN HI_1600"/>
    <property type="match status" value="1"/>
</dbReference>
<dbReference type="RefSeq" id="WP_060675132.1">
    <property type="nucleotide sequence ID" value="NZ_LIXZ01000047.1"/>
</dbReference>
<dbReference type="Gene3D" id="3.20.20.150">
    <property type="entry name" value="Divalent-metal-dependent TIM barrel enzymes"/>
    <property type="match status" value="1"/>
</dbReference>
<dbReference type="OrthoDB" id="2968055at2"/>
<dbReference type="PANTHER" id="PTHR42194:SF1">
    <property type="entry name" value="UPF0276 PROTEIN HI_1600"/>
    <property type="match status" value="1"/>
</dbReference>
<name>A0A0P6WC09_9BACI</name>
<accession>A0A0P6WC09</accession>
<protein>
    <submittedName>
        <fullName evidence="1">Uncharacterized protein</fullName>
    </submittedName>
</protein>
<dbReference type="Proteomes" id="UP000050398">
    <property type="component" value="Unassembled WGS sequence"/>
</dbReference>
<organism evidence="1 2">
    <name type="scientific">Rossellomorea vietnamensis</name>
    <dbReference type="NCBI Taxonomy" id="218284"/>
    <lineage>
        <taxon>Bacteria</taxon>
        <taxon>Bacillati</taxon>
        <taxon>Bacillota</taxon>
        <taxon>Bacilli</taxon>
        <taxon>Bacillales</taxon>
        <taxon>Bacillaceae</taxon>
        <taxon>Rossellomorea</taxon>
    </lineage>
</organism>
<comment type="caution">
    <text evidence="1">The sequence shown here is derived from an EMBL/GenBank/DDBJ whole genome shotgun (WGS) entry which is preliminary data.</text>
</comment>
<proteinExistence type="predicted"/>
<reference evidence="1 2" key="1">
    <citation type="submission" date="2015-08" db="EMBL/GenBank/DDBJ databases">
        <title>Draft Genome Sequence of Bacillus vietnamensis UCD-SED5.</title>
        <authorList>
            <person name="Lee R.D."/>
            <person name="Jospin G."/>
            <person name="Lang J.M."/>
            <person name="Coil D.A."/>
            <person name="Eisen J.A."/>
        </authorList>
    </citation>
    <scope>NUCLEOTIDE SEQUENCE [LARGE SCALE GENOMIC DNA]</scope>
    <source>
        <strain evidence="1 2">UCD-SED5</strain>
    </source>
</reference>
<gene>
    <name evidence="1" type="ORF">AM506_21560</name>
</gene>
<evidence type="ECO:0000313" key="1">
    <source>
        <dbReference type="EMBL" id="KPL57591.1"/>
    </source>
</evidence>